<gene>
    <name evidence="2" type="ORF">AAHA92_05028</name>
</gene>
<keyword evidence="3" id="KW-1185">Reference proteome</keyword>
<reference evidence="2 3" key="1">
    <citation type="submission" date="2024-06" db="EMBL/GenBank/DDBJ databases">
        <title>A chromosome level genome sequence of Diviner's sage (Salvia divinorum).</title>
        <authorList>
            <person name="Ford S.A."/>
            <person name="Ro D.-K."/>
            <person name="Ness R.W."/>
            <person name="Phillips M.A."/>
        </authorList>
    </citation>
    <scope>NUCLEOTIDE SEQUENCE [LARGE SCALE GENOMIC DNA]</scope>
    <source>
        <strain evidence="2">SAF-2024a</strain>
        <tissue evidence="2">Leaf</tissue>
    </source>
</reference>
<feature type="region of interest" description="Disordered" evidence="1">
    <location>
        <begin position="1"/>
        <end position="86"/>
    </location>
</feature>
<dbReference type="AlphaFoldDB" id="A0ABD1I236"/>
<dbReference type="EMBL" id="JBEAFC010000003">
    <property type="protein sequence ID" value="KAL1562452.1"/>
    <property type="molecule type" value="Genomic_DNA"/>
</dbReference>
<comment type="caution">
    <text evidence="2">The sequence shown here is derived from an EMBL/GenBank/DDBJ whole genome shotgun (WGS) entry which is preliminary data.</text>
</comment>
<name>A0ABD1I236_SALDI</name>
<accession>A0ABD1I236</accession>
<evidence type="ECO:0000256" key="1">
    <source>
        <dbReference type="SAM" id="MobiDB-lite"/>
    </source>
</evidence>
<sequence>MLIHLRISRQPEEEQPPQSPTPQNRNITTQERRPRARSIQATHPNSSLLRKGDEPRTAATAVDHTEFEARAPGCQEPADQNPTPATMATAACDGGRATTTTTGAVMVTLGTASAEISNDVAAGSENERKSARLRIREGCRW</sequence>
<protein>
    <submittedName>
        <fullName evidence="2">Uncharacterized protein</fullName>
    </submittedName>
</protein>
<evidence type="ECO:0000313" key="2">
    <source>
        <dbReference type="EMBL" id="KAL1562452.1"/>
    </source>
</evidence>
<feature type="compositionally biased region" description="Polar residues" evidence="1">
    <location>
        <begin position="39"/>
        <end position="48"/>
    </location>
</feature>
<proteinExistence type="predicted"/>
<dbReference type="Proteomes" id="UP001567538">
    <property type="component" value="Unassembled WGS sequence"/>
</dbReference>
<evidence type="ECO:0000313" key="3">
    <source>
        <dbReference type="Proteomes" id="UP001567538"/>
    </source>
</evidence>
<organism evidence="2 3">
    <name type="scientific">Salvia divinorum</name>
    <name type="common">Maria pastora</name>
    <name type="synonym">Diviner's sage</name>
    <dbReference type="NCBI Taxonomy" id="28513"/>
    <lineage>
        <taxon>Eukaryota</taxon>
        <taxon>Viridiplantae</taxon>
        <taxon>Streptophyta</taxon>
        <taxon>Embryophyta</taxon>
        <taxon>Tracheophyta</taxon>
        <taxon>Spermatophyta</taxon>
        <taxon>Magnoliopsida</taxon>
        <taxon>eudicotyledons</taxon>
        <taxon>Gunneridae</taxon>
        <taxon>Pentapetalae</taxon>
        <taxon>asterids</taxon>
        <taxon>lamiids</taxon>
        <taxon>Lamiales</taxon>
        <taxon>Lamiaceae</taxon>
        <taxon>Nepetoideae</taxon>
        <taxon>Mentheae</taxon>
        <taxon>Salviinae</taxon>
        <taxon>Salvia</taxon>
        <taxon>Salvia subgen. Calosphace</taxon>
    </lineage>
</organism>